<dbReference type="Proteomes" id="UP001162640">
    <property type="component" value="Unassembled WGS sequence"/>
</dbReference>
<protein>
    <submittedName>
        <fullName evidence="1">Uncharacterized protein</fullName>
    </submittedName>
</protein>
<dbReference type="EMBL" id="BLQM01000051">
    <property type="protein sequence ID" value="GMH56384.1"/>
    <property type="molecule type" value="Genomic_DNA"/>
</dbReference>
<evidence type="ECO:0000313" key="1">
    <source>
        <dbReference type="EMBL" id="GMH56384.1"/>
    </source>
</evidence>
<accession>A0A9W6ZKQ6</accession>
<name>A0A9W6ZKQ6_9STRA</name>
<gene>
    <name evidence="1" type="ORF">TL16_g02121</name>
</gene>
<reference evidence="2" key="1">
    <citation type="journal article" date="2023" name="Commun. Biol.">
        <title>Genome analysis of Parmales, the sister group of diatoms, reveals the evolutionary specialization of diatoms from phago-mixotrophs to photoautotrophs.</title>
        <authorList>
            <person name="Ban H."/>
            <person name="Sato S."/>
            <person name="Yoshikawa S."/>
            <person name="Yamada K."/>
            <person name="Nakamura Y."/>
            <person name="Ichinomiya M."/>
            <person name="Sato N."/>
            <person name="Blanc-Mathieu R."/>
            <person name="Endo H."/>
            <person name="Kuwata A."/>
            <person name="Ogata H."/>
        </authorList>
    </citation>
    <scope>NUCLEOTIDE SEQUENCE [LARGE SCALE GENOMIC DNA]</scope>
</reference>
<proteinExistence type="predicted"/>
<sequence>MDSSPASTPDYIDIDDAIDDNDVTTEVVVYLRAQQRIAALEKVNAEQASKIAEQAAENLALMSEVAALTTEVVALKIANNAPAHTSDFISTIDFKRHFAEFVHIEMLLVLREVCKEWNNVVVERVDRSVESGAMVIHGGKTLTMQ</sequence>
<comment type="caution">
    <text evidence="1">The sequence shown here is derived from an EMBL/GenBank/DDBJ whole genome shotgun (WGS) entry which is preliminary data.</text>
</comment>
<evidence type="ECO:0000313" key="2">
    <source>
        <dbReference type="Proteomes" id="UP001162640"/>
    </source>
</evidence>
<dbReference type="AlphaFoldDB" id="A0A9W6ZKQ6"/>
<organism evidence="1 2">
    <name type="scientific">Triparma laevis f. inornata</name>
    <dbReference type="NCBI Taxonomy" id="1714386"/>
    <lineage>
        <taxon>Eukaryota</taxon>
        <taxon>Sar</taxon>
        <taxon>Stramenopiles</taxon>
        <taxon>Ochrophyta</taxon>
        <taxon>Bolidophyceae</taxon>
        <taxon>Parmales</taxon>
        <taxon>Triparmaceae</taxon>
        <taxon>Triparma</taxon>
    </lineage>
</organism>